<dbReference type="InterPro" id="IPR036872">
    <property type="entry name" value="CH_dom_sf"/>
</dbReference>
<feature type="compositionally biased region" description="Polar residues" evidence="5">
    <location>
        <begin position="1304"/>
        <end position="1320"/>
    </location>
</feature>
<dbReference type="WBParaSite" id="TMUE_3000013725.1">
    <property type="protein sequence ID" value="TMUE_3000013725.1"/>
    <property type="gene ID" value="WBGene00294720"/>
</dbReference>
<reference evidence="7" key="2">
    <citation type="submission" date="2014-03" db="EMBL/GenBank/DDBJ databases">
        <title>The whipworm genome and dual-species transcriptomics of an intimate host-pathogen interaction.</title>
        <authorList>
            <person name="Foth B.J."/>
            <person name="Tsai I.J."/>
            <person name="Reid A.J."/>
            <person name="Bancroft A.J."/>
            <person name="Nichol S."/>
            <person name="Tracey A."/>
            <person name="Holroyd N."/>
            <person name="Cotton J.A."/>
            <person name="Stanley E.J."/>
            <person name="Zarowiecki M."/>
            <person name="Liu J.Z."/>
            <person name="Huckvale T."/>
            <person name="Cooper P.J."/>
            <person name="Grencis R.K."/>
            <person name="Berriman M."/>
        </authorList>
    </citation>
    <scope>NUCLEOTIDE SEQUENCE [LARGE SCALE GENOMIC DNA]</scope>
    <source>
        <strain evidence="7">Edinburgh</strain>
    </source>
</reference>
<evidence type="ECO:0000256" key="1">
    <source>
        <dbReference type="ARBA" id="ARBA00004496"/>
    </source>
</evidence>
<feature type="region of interest" description="Disordered" evidence="5">
    <location>
        <begin position="1295"/>
        <end position="1329"/>
    </location>
</feature>
<feature type="compositionally biased region" description="Low complexity" evidence="5">
    <location>
        <begin position="1365"/>
        <end position="1385"/>
    </location>
</feature>
<evidence type="ECO:0000313" key="8">
    <source>
        <dbReference type="WBParaSite" id="TMUE_3000013725.1"/>
    </source>
</evidence>
<dbReference type="GO" id="GO:0051959">
    <property type="term" value="F:dynein light intermediate chain binding"/>
    <property type="evidence" value="ECO:0007669"/>
    <property type="project" value="TreeGrafter"/>
</dbReference>
<dbReference type="GO" id="GO:0008017">
    <property type="term" value="F:microtubule binding"/>
    <property type="evidence" value="ECO:0007669"/>
    <property type="project" value="TreeGrafter"/>
</dbReference>
<dbReference type="GO" id="GO:0030705">
    <property type="term" value="P:cytoskeleton-dependent intracellular transport"/>
    <property type="evidence" value="ECO:0007669"/>
    <property type="project" value="InterPro"/>
</dbReference>
<evidence type="ECO:0000256" key="5">
    <source>
        <dbReference type="SAM" id="MobiDB-lite"/>
    </source>
</evidence>
<dbReference type="GO" id="GO:0031122">
    <property type="term" value="P:cytoplasmic microtubule organization"/>
    <property type="evidence" value="ECO:0007669"/>
    <property type="project" value="TreeGrafter"/>
</dbReference>
<reference evidence="8" key="3">
    <citation type="submission" date="2019-12" db="UniProtKB">
        <authorList>
            <consortium name="WormBaseParasite"/>
        </authorList>
    </citation>
    <scope>IDENTIFICATION</scope>
</reference>
<accession>A0A5S6R2L6</accession>
<feature type="compositionally biased region" description="Basic and acidic residues" evidence="5">
    <location>
        <begin position="440"/>
        <end position="453"/>
    </location>
</feature>
<feature type="region of interest" description="Disordered" evidence="5">
    <location>
        <begin position="795"/>
        <end position="814"/>
    </location>
</feature>
<dbReference type="PANTHER" id="PTHR18947:SF28">
    <property type="entry name" value="GIRDIN, ISOFORM A"/>
    <property type="match status" value="1"/>
</dbReference>
<feature type="coiled-coil region" evidence="4">
    <location>
        <begin position="546"/>
        <end position="580"/>
    </location>
</feature>
<dbReference type="Proteomes" id="UP000046395">
    <property type="component" value="Unassembled WGS sequence"/>
</dbReference>
<dbReference type="Pfam" id="PF19047">
    <property type="entry name" value="HOOK_N"/>
    <property type="match status" value="1"/>
</dbReference>
<dbReference type="WBParaSite" id="TMUE_3000013725.3">
    <property type="protein sequence ID" value="TMUE_3000013725.3"/>
    <property type="gene ID" value="WBGene00294720"/>
</dbReference>
<dbReference type="InterPro" id="IPR043936">
    <property type="entry name" value="HOOK_N"/>
</dbReference>
<dbReference type="STRING" id="70415.A0A5S6R2L6"/>
<feature type="compositionally biased region" description="Polar residues" evidence="5">
    <location>
        <begin position="1198"/>
        <end position="1216"/>
    </location>
</feature>
<evidence type="ECO:0000256" key="4">
    <source>
        <dbReference type="SAM" id="Coils"/>
    </source>
</evidence>
<dbReference type="SUPFAM" id="SSF116907">
    <property type="entry name" value="Hook domain"/>
    <property type="match status" value="1"/>
</dbReference>
<dbReference type="PANTHER" id="PTHR18947">
    <property type="entry name" value="HOOK PROTEINS"/>
    <property type="match status" value="1"/>
</dbReference>
<evidence type="ECO:0000256" key="3">
    <source>
        <dbReference type="ARBA" id="ARBA00023054"/>
    </source>
</evidence>
<dbReference type="GO" id="GO:0005813">
    <property type="term" value="C:centrosome"/>
    <property type="evidence" value="ECO:0007669"/>
    <property type="project" value="TreeGrafter"/>
</dbReference>
<evidence type="ECO:0000256" key="2">
    <source>
        <dbReference type="ARBA" id="ARBA00022490"/>
    </source>
</evidence>
<feature type="compositionally biased region" description="Polar residues" evidence="5">
    <location>
        <begin position="1351"/>
        <end position="1362"/>
    </location>
</feature>
<feature type="compositionally biased region" description="Polar residues" evidence="5">
    <location>
        <begin position="1448"/>
        <end position="1461"/>
    </location>
</feature>
<protein>
    <submittedName>
        <fullName evidence="8">HOOK N-terminal domain-containing protein</fullName>
    </submittedName>
</protein>
<feature type="region of interest" description="Disordered" evidence="5">
    <location>
        <begin position="1350"/>
        <end position="1467"/>
    </location>
</feature>
<feature type="coiled-coil region" evidence="4">
    <location>
        <begin position="880"/>
        <end position="998"/>
    </location>
</feature>
<dbReference type="CDD" id="cd22223">
    <property type="entry name" value="HkD_HkRP"/>
    <property type="match status" value="1"/>
</dbReference>
<feature type="coiled-coil region" evidence="4">
    <location>
        <begin position="256"/>
        <end position="369"/>
    </location>
</feature>
<feature type="coiled-coil region" evidence="4">
    <location>
        <begin position="1058"/>
        <end position="1159"/>
    </location>
</feature>
<sequence length="1489" mass="169830">MKSDDRSGKHVLYTWLDICVQNEALFDDVHPRASLDRSHLTYMDLCNGYYLNCIMHYVYPEAKRDHVEPQVSNIALRLRNLTILMNSFQSFYRNVLKQQIVMHLPDMVAIARNPEPEMTDEEMKKVLLLLLGCVVQSDRREEFINQIKSLDTATQQSLANEILKITNGGKIVLNVSDWQDSAERGKVDLLVEHLTSVIEERNEYVRHMLEMSQEQESSSSSGFSLLNDSMRHRKLLENQQHDYREGSTERHVVIELAECKAQLRRSRQEVEEKAEMINLYKDEILEKDVALAKLRQENFELLKNLSLLNEYRDEVDVLRERTVRYVQLEADCEKYKERLSELDFLKSRVEELREENHVLLETRAILEEQVGSLRHRLGQNSDREADIVRLHGKVADLEQQAMLERRRVQQLLEENSRLEKESFELQNRSAVCSFPANGDRSTEGEQADHDSVDRSSSNLCDQLNESITAKLLQLEFDNKKLRQMLQSSESDANLGDLNLSAATAYCSTAWTKTLFSELKEAMATDRVTDRRLDEMKQRECELARSLADAEMTNRSLSRKLAETEDECQKIQEQLRSVQSAAAAQPTAVELGKLVEELKAANMEACGRNSLLLEEIGRKDLDLKEVRAELEKQEAERISVEAQLSSAVREHNIALQENEKLRNALQTANTEVERVTCEMERCRQQCLQLAGTQNRNDSLEAANADLKNERKNLRQQIEFQERKIAALSEDLIFEKQRSSLADQLSADVLICTNELKLTDRICNDTEQDVRANFWRLVDHFRSKLSDLSAKCTLKGHVEPSHTEVSPGESSWKGDSAEQLKAENQCLVLENKRLLEQVHILRSRNEATKEVLSSTQGDIDEKIRQEIRELKLNSVRHADSVNAELQVNMRSLQLKYDVIKADNAEMQRQCDTWERALSEANESFEDLRKQHHLLLKDHEQLQQLHEQLNLDYDHLRTNAQNLKGQLRQAKQDYIDCANRLEQVTSENRSLSRMSVQWEQENNEKDRDYKLFVALQNEHGALKRSHSNLQRRYEEICKEKGMSQQENRRLRSELNGGELKLTQALVKLENAEDHKRRLELECIKLEHKAETLDRLNATLLEERQALTRQLDGLLAQNHEVLSKALKDKEHFHSEEKELQEKVNQLKRQKEKLEEKIMEHYKIMESPKRKERQAFMKRAAKAFIPRASLRKTKNRAVESSAEDSTVSADESGFHTNSGCDGTSALREGKIGPTKWLANSVSSRTSSSQSSDMACLGPEFHLLPGDMVTLNGTERAVDVPGEPPIKSPPPYESLSMRCGTVSPLKPTLNGGNSFPPNSARPSTTKLPPPYPGKSMVHAAGHSFVRWQPPSPILSRHASSNIASQSSYGLPKASTPKPDDSSSSATTSSSALANLHPGNNSLVSSEPSSHSSGSAPVVKGSRDDVIAVESVTPVRQRSVPTRREPVHSFYDNVDCSQQNDDPKPSDSSNEETLTEALRECKAEQENAVWFEYGCI</sequence>
<comment type="subcellular location">
    <subcellularLocation>
        <location evidence="1">Cytoplasm</location>
    </subcellularLocation>
</comment>
<reference evidence="7" key="1">
    <citation type="submission" date="2013-11" db="EMBL/GenBank/DDBJ databases">
        <authorList>
            <person name="Aslett M."/>
        </authorList>
    </citation>
    <scope>NUCLEOTIDE SEQUENCE [LARGE SCALE GENOMIC DNA]</scope>
    <source>
        <strain evidence="7">Edinburgh</strain>
    </source>
</reference>
<dbReference type="Gene3D" id="1.10.418.10">
    <property type="entry name" value="Calponin-like domain"/>
    <property type="match status" value="1"/>
</dbReference>
<dbReference type="GO" id="GO:0005737">
    <property type="term" value="C:cytoplasm"/>
    <property type="evidence" value="ECO:0007669"/>
    <property type="project" value="UniProtKB-SubCell"/>
</dbReference>
<evidence type="ECO:0000259" key="6">
    <source>
        <dbReference type="Pfam" id="PF19047"/>
    </source>
</evidence>
<keyword evidence="7" id="KW-1185">Reference proteome</keyword>
<proteinExistence type="predicted"/>
<feature type="coiled-coil region" evidence="4">
    <location>
        <begin position="394"/>
        <end position="428"/>
    </location>
</feature>
<feature type="coiled-coil region" evidence="4">
    <location>
        <begin position="615"/>
        <end position="736"/>
    </location>
</feature>
<keyword evidence="2" id="KW-0963">Cytoplasm</keyword>
<organism evidence="7 8">
    <name type="scientific">Trichuris muris</name>
    <name type="common">Mouse whipworm</name>
    <dbReference type="NCBI Taxonomy" id="70415"/>
    <lineage>
        <taxon>Eukaryota</taxon>
        <taxon>Metazoa</taxon>
        <taxon>Ecdysozoa</taxon>
        <taxon>Nematoda</taxon>
        <taxon>Enoplea</taxon>
        <taxon>Dorylaimia</taxon>
        <taxon>Trichinellida</taxon>
        <taxon>Trichuridae</taxon>
        <taxon>Trichuris</taxon>
    </lineage>
</organism>
<feature type="domain" description="HOOK N-terminal" evidence="6">
    <location>
        <begin position="39"/>
        <end position="161"/>
    </location>
</feature>
<feature type="region of interest" description="Disordered" evidence="5">
    <location>
        <begin position="1187"/>
        <end position="1223"/>
    </location>
</feature>
<dbReference type="WBParaSite" id="TMUE_3000013725.2">
    <property type="protein sequence ID" value="TMUE_3000013725.2"/>
    <property type="gene ID" value="WBGene00294720"/>
</dbReference>
<name>A0A5S6R2L6_TRIMR</name>
<keyword evidence="3 4" id="KW-0175">Coiled coil</keyword>
<evidence type="ECO:0000313" key="7">
    <source>
        <dbReference type="Proteomes" id="UP000046395"/>
    </source>
</evidence>
<dbReference type="WBParaSite" id="TMUE_3000013725.4">
    <property type="protein sequence ID" value="TMUE_3000013725.4"/>
    <property type="gene ID" value="WBGene00294720"/>
</dbReference>
<feature type="compositionally biased region" description="Low complexity" evidence="5">
    <location>
        <begin position="1395"/>
        <end position="1408"/>
    </location>
</feature>
<feature type="region of interest" description="Disordered" evidence="5">
    <location>
        <begin position="434"/>
        <end position="457"/>
    </location>
</feature>